<organism evidence="6 7">
    <name type="scientific">Ligilactobacillus saerimneri</name>
    <dbReference type="NCBI Taxonomy" id="228229"/>
    <lineage>
        <taxon>Bacteria</taxon>
        <taxon>Bacillati</taxon>
        <taxon>Bacillota</taxon>
        <taxon>Bacilli</taxon>
        <taxon>Lactobacillales</taxon>
        <taxon>Lactobacillaceae</taxon>
        <taxon>Ligilactobacillus</taxon>
    </lineage>
</organism>
<feature type="transmembrane region" description="Helical" evidence="5">
    <location>
        <begin position="45"/>
        <end position="64"/>
    </location>
</feature>
<dbReference type="KEGG" id="lsw:GTO87_06745"/>
<protein>
    <submittedName>
        <fullName evidence="6">VIT family protein</fullName>
    </submittedName>
</protein>
<dbReference type="AlphaFoldDB" id="A0A7H9ELZ7"/>
<evidence type="ECO:0000256" key="4">
    <source>
        <dbReference type="ARBA" id="ARBA00023136"/>
    </source>
</evidence>
<keyword evidence="3 5" id="KW-1133">Transmembrane helix</keyword>
<comment type="subcellular location">
    <subcellularLocation>
        <location evidence="1">Endomembrane system</location>
        <topology evidence="1">Multi-pass membrane protein</topology>
    </subcellularLocation>
</comment>
<name>A0A7H9ELZ7_9LACO</name>
<keyword evidence="4 5" id="KW-0472">Membrane</keyword>
<evidence type="ECO:0000256" key="1">
    <source>
        <dbReference type="ARBA" id="ARBA00004127"/>
    </source>
</evidence>
<feature type="transmembrane region" description="Helical" evidence="5">
    <location>
        <begin position="146"/>
        <end position="170"/>
    </location>
</feature>
<dbReference type="Proteomes" id="UP000510886">
    <property type="component" value="Chromosome"/>
</dbReference>
<evidence type="ECO:0000313" key="6">
    <source>
        <dbReference type="EMBL" id="QLL78312.1"/>
    </source>
</evidence>
<evidence type="ECO:0000313" key="7">
    <source>
        <dbReference type="Proteomes" id="UP000510886"/>
    </source>
</evidence>
<accession>A0A7H9ELZ7</accession>
<dbReference type="RefSeq" id="WP_180848563.1">
    <property type="nucleotide sequence ID" value="NZ_CP047418.1"/>
</dbReference>
<dbReference type="GO" id="GO:0030026">
    <property type="term" value="P:intracellular manganese ion homeostasis"/>
    <property type="evidence" value="ECO:0007669"/>
    <property type="project" value="InterPro"/>
</dbReference>
<dbReference type="Pfam" id="PF01988">
    <property type="entry name" value="VIT1"/>
    <property type="match status" value="1"/>
</dbReference>
<keyword evidence="2 5" id="KW-0812">Transmembrane</keyword>
<evidence type="ECO:0000256" key="5">
    <source>
        <dbReference type="SAM" id="Phobius"/>
    </source>
</evidence>
<evidence type="ECO:0000256" key="3">
    <source>
        <dbReference type="ARBA" id="ARBA00022989"/>
    </source>
</evidence>
<proteinExistence type="predicted"/>
<dbReference type="GO" id="GO:0012505">
    <property type="term" value="C:endomembrane system"/>
    <property type="evidence" value="ECO:0007669"/>
    <property type="project" value="UniProtKB-SubCell"/>
</dbReference>
<feature type="transmembrane region" description="Helical" evidence="5">
    <location>
        <begin position="20"/>
        <end position="39"/>
    </location>
</feature>
<reference evidence="6 7" key="1">
    <citation type="submission" date="2020-01" db="EMBL/GenBank/DDBJ databases">
        <title>Complete and circular genome sequences of six lactobacillus isolates from horses.</title>
        <authorList>
            <person name="Hassan H.M."/>
        </authorList>
    </citation>
    <scope>NUCLEOTIDE SEQUENCE [LARGE SCALE GENOMIC DNA]</scope>
    <source>
        <strain evidence="6 7">1A</strain>
    </source>
</reference>
<dbReference type="CDD" id="cd02432">
    <property type="entry name" value="Nodulin-21_like_1"/>
    <property type="match status" value="1"/>
</dbReference>
<feature type="transmembrane region" description="Helical" evidence="5">
    <location>
        <begin position="176"/>
        <end position="193"/>
    </location>
</feature>
<dbReference type="PANTHER" id="PTHR31851">
    <property type="entry name" value="FE(2+)/MN(2+) TRANSPORTER PCL1"/>
    <property type="match status" value="1"/>
</dbReference>
<feature type="transmembrane region" description="Helical" evidence="5">
    <location>
        <begin position="205"/>
        <end position="223"/>
    </location>
</feature>
<sequence>MKKDVEKTMEEEMNALRAGVLGSNDGILSVVGVLFSVAAATTDRFTILLAGLSALVACALSMAAGEYASVSVQRDTEKVAVAEERLRLQNDPTQEHRELVEYYVDKGVSHHTAVAIADELLASDRALAVMVNVRNGFELDQYLSPWAAAFSSLFSAALGGIFPLAAMLYAPANLRWQTTILAVVVSVALTGLISAKLGKANMFRAMLRNIVIGIITMAIHYYVGQLI</sequence>
<dbReference type="InterPro" id="IPR008217">
    <property type="entry name" value="Ccc1_fam"/>
</dbReference>
<dbReference type="EMBL" id="CP047418">
    <property type="protein sequence ID" value="QLL78312.1"/>
    <property type="molecule type" value="Genomic_DNA"/>
</dbReference>
<gene>
    <name evidence="6" type="ORF">GTO87_06745</name>
</gene>
<evidence type="ECO:0000256" key="2">
    <source>
        <dbReference type="ARBA" id="ARBA00022692"/>
    </source>
</evidence>
<dbReference type="GO" id="GO:0005384">
    <property type="term" value="F:manganese ion transmembrane transporter activity"/>
    <property type="evidence" value="ECO:0007669"/>
    <property type="project" value="InterPro"/>
</dbReference>